<evidence type="ECO:0000256" key="1">
    <source>
        <dbReference type="SAM" id="Phobius"/>
    </source>
</evidence>
<accession>A0ABT7FK48</accession>
<feature type="chain" id="PRO_5046587519" evidence="2">
    <location>
        <begin position="22"/>
        <end position="262"/>
    </location>
</feature>
<gene>
    <name evidence="3" type="ORF">QO034_20790</name>
</gene>
<dbReference type="NCBIfam" id="TIGR02595">
    <property type="entry name" value="PEP_CTERM"/>
    <property type="match status" value="1"/>
</dbReference>
<keyword evidence="1" id="KW-0812">Transmembrane</keyword>
<dbReference type="InterPro" id="IPR022472">
    <property type="entry name" value="VPLPA-CTERM"/>
</dbReference>
<dbReference type="InterPro" id="IPR013424">
    <property type="entry name" value="Ice-binding_C"/>
</dbReference>
<reference evidence="3 4" key="1">
    <citation type="submission" date="2023-05" db="EMBL/GenBank/DDBJ databases">
        <title>Sedimentitalea sp. nov. JM2-8.</title>
        <authorList>
            <person name="Huang J."/>
        </authorList>
    </citation>
    <scope>NUCLEOTIDE SEQUENCE [LARGE SCALE GENOMIC DNA]</scope>
    <source>
        <strain evidence="3 4">JM2-8</strain>
    </source>
</reference>
<evidence type="ECO:0000313" key="3">
    <source>
        <dbReference type="EMBL" id="MDK3075517.1"/>
    </source>
</evidence>
<dbReference type="EMBL" id="JASNJE010000040">
    <property type="protein sequence ID" value="MDK3075517.1"/>
    <property type="molecule type" value="Genomic_DNA"/>
</dbReference>
<keyword evidence="4" id="KW-1185">Reference proteome</keyword>
<dbReference type="RefSeq" id="WP_284487442.1">
    <property type="nucleotide sequence ID" value="NZ_JASNJE010000040.1"/>
</dbReference>
<proteinExistence type="predicted"/>
<comment type="caution">
    <text evidence="3">The sequence shown here is derived from an EMBL/GenBank/DDBJ whole genome shotgun (WGS) entry which is preliminary data.</text>
</comment>
<keyword evidence="1" id="KW-0472">Membrane</keyword>
<dbReference type="Proteomes" id="UP001227126">
    <property type="component" value="Unassembled WGS sequence"/>
</dbReference>
<evidence type="ECO:0000313" key="4">
    <source>
        <dbReference type="Proteomes" id="UP001227126"/>
    </source>
</evidence>
<organism evidence="3 4">
    <name type="scientific">Sedimentitalea xiamensis</name>
    <dbReference type="NCBI Taxonomy" id="3050037"/>
    <lineage>
        <taxon>Bacteria</taxon>
        <taxon>Pseudomonadati</taxon>
        <taxon>Pseudomonadota</taxon>
        <taxon>Alphaproteobacteria</taxon>
        <taxon>Rhodobacterales</taxon>
        <taxon>Paracoccaceae</taxon>
        <taxon>Sedimentitalea</taxon>
    </lineage>
</organism>
<evidence type="ECO:0000256" key="2">
    <source>
        <dbReference type="SAM" id="SignalP"/>
    </source>
</evidence>
<name>A0ABT7FK48_9RHOB</name>
<feature type="signal peptide" evidence="2">
    <location>
        <begin position="1"/>
        <end position="21"/>
    </location>
</feature>
<keyword evidence="1" id="KW-1133">Transmembrane helix</keyword>
<sequence>MKNKLPHLALALIFGAGAAQAAVITAQDFSSDPLLSDTQAPGTWYTDRYAPAGFETQDFMGDSRLAVTVSEADGTAGRPAGQAGAFYNTQGRKFDVAGANALSIDFYIDSAFENAQGRIGGLWGTAVDAGNAITSYPIVEFFDNQFQIFTSATAAWTAVGTQTGFAFGAFANLAIEIDAANDLFSFSVDGEELYCGSASGSLAFDNLILQNINTDAGVDRTIYFDNLLATSADVSPVPLPASLPLLLAGLGGFVALRRRRHA</sequence>
<feature type="transmembrane region" description="Helical" evidence="1">
    <location>
        <begin position="237"/>
        <end position="256"/>
    </location>
</feature>
<keyword evidence="2" id="KW-0732">Signal</keyword>
<dbReference type="NCBIfam" id="TIGR03370">
    <property type="entry name" value="VPLPA-CTERM"/>
    <property type="match status" value="1"/>
</dbReference>
<protein>
    <submittedName>
        <fullName evidence="3">VPLPA-CTERM sorting domain-containing protein</fullName>
    </submittedName>
</protein>